<reference evidence="2" key="1">
    <citation type="journal article" date="2023" name="Hortic. Res.">
        <title>A chromosome-level phased genome enabling allele-level studies in sweet orange: a case study on citrus Huanglongbing tolerance.</title>
        <authorList>
            <person name="Wu B."/>
            <person name="Yu Q."/>
            <person name="Deng Z."/>
            <person name="Duan Y."/>
            <person name="Luo F."/>
            <person name="Gmitter F. Jr."/>
        </authorList>
    </citation>
    <scope>NUCLEOTIDE SEQUENCE [LARGE SCALE GENOMIC DNA]</scope>
    <source>
        <strain evidence="2">cv. Valencia</strain>
    </source>
</reference>
<dbReference type="EMBL" id="CM039174">
    <property type="protein sequence ID" value="KAH9755478.1"/>
    <property type="molecule type" value="Genomic_DNA"/>
</dbReference>
<sequence length="172" mass="18985">MMFRLERKKFLALAKRLEQQLLDWMSLVGLAGRQRLKKGVNSKTDVHKKNKTVRNALEAARSAMYNGILPGGGAALLHVSKELDKLLLHVSKEQDKIKVSRSYADVQLGVQLFQHALKMPVCSIASSAGLDGSAIGEKLMEQENPYIGYDPTRGEDVNMIEAGNIDPLSLVI</sequence>
<comment type="caution">
    <text evidence="1">The sequence shown here is derived from an EMBL/GenBank/DDBJ whole genome shotgun (WGS) entry which is preliminary data.</text>
</comment>
<name>A0ACB8KM35_CITSI</name>
<gene>
    <name evidence="1" type="ORF">KPL71_015796</name>
</gene>
<evidence type="ECO:0000313" key="2">
    <source>
        <dbReference type="Proteomes" id="UP000829398"/>
    </source>
</evidence>
<dbReference type="Proteomes" id="UP000829398">
    <property type="component" value="Chromosome 5"/>
</dbReference>
<organism evidence="1 2">
    <name type="scientific">Citrus sinensis</name>
    <name type="common">Sweet orange</name>
    <name type="synonym">Citrus aurantium var. sinensis</name>
    <dbReference type="NCBI Taxonomy" id="2711"/>
    <lineage>
        <taxon>Eukaryota</taxon>
        <taxon>Viridiplantae</taxon>
        <taxon>Streptophyta</taxon>
        <taxon>Embryophyta</taxon>
        <taxon>Tracheophyta</taxon>
        <taxon>Spermatophyta</taxon>
        <taxon>Magnoliopsida</taxon>
        <taxon>eudicotyledons</taxon>
        <taxon>Gunneridae</taxon>
        <taxon>Pentapetalae</taxon>
        <taxon>rosids</taxon>
        <taxon>malvids</taxon>
        <taxon>Sapindales</taxon>
        <taxon>Rutaceae</taxon>
        <taxon>Aurantioideae</taxon>
        <taxon>Citrus</taxon>
    </lineage>
</organism>
<proteinExistence type="predicted"/>
<protein>
    <submittedName>
        <fullName evidence="1">Uncharacterized protein</fullName>
    </submittedName>
</protein>
<accession>A0ACB8KM35</accession>
<evidence type="ECO:0000313" key="1">
    <source>
        <dbReference type="EMBL" id="KAH9755478.1"/>
    </source>
</evidence>
<keyword evidence="2" id="KW-1185">Reference proteome</keyword>